<proteinExistence type="predicted"/>
<dbReference type="PANTHER" id="PTHR40106">
    <property type="entry name" value="INNER MEMBRANE PROTEIN RCLC"/>
    <property type="match status" value="1"/>
</dbReference>
<dbReference type="EMBL" id="FTNF01000003">
    <property type="protein sequence ID" value="SIQ64043.1"/>
    <property type="molecule type" value="Genomic_DNA"/>
</dbReference>
<dbReference type="AlphaFoldDB" id="A0A1N6UEN7"/>
<dbReference type="GO" id="GO:1901530">
    <property type="term" value="P:response to hypochlorite"/>
    <property type="evidence" value="ECO:0007669"/>
    <property type="project" value="TreeGrafter"/>
</dbReference>
<keyword evidence="1" id="KW-0472">Membrane</keyword>
<dbReference type="PANTHER" id="PTHR40106:SF1">
    <property type="entry name" value="INNER MEMBRANE PROTEIN RCLC"/>
    <property type="match status" value="1"/>
</dbReference>
<dbReference type="GO" id="GO:0005886">
    <property type="term" value="C:plasma membrane"/>
    <property type="evidence" value="ECO:0007669"/>
    <property type="project" value="TreeGrafter"/>
</dbReference>
<reference evidence="2 3" key="1">
    <citation type="submission" date="2017-01" db="EMBL/GenBank/DDBJ databases">
        <authorList>
            <person name="Mah S.A."/>
            <person name="Swanson W.J."/>
            <person name="Moy G.W."/>
            <person name="Vacquier V.D."/>
        </authorList>
    </citation>
    <scope>NUCLEOTIDE SEQUENCE [LARGE SCALE GENOMIC DNA]</scope>
    <source>
        <strain evidence="2 3">DSM 45758</strain>
    </source>
</reference>
<dbReference type="Proteomes" id="UP000186004">
    <property type="component" value="Unassembled WGS sequence"/>
</dbReference>
<accession>A0A1N6UEN7</accession>
<protein>
    <submittedName>
        <fullName evidence="2">Uncharacterized membrane protein YkgB</fullName>
    </submittedName>
</protein>
<dbReference type="Pfam" id="PF04224">
    <property type="entry name" value="DUF417"/>
    <property type="match status" value="1"/>
</dbReference>
<dbReference type="OrthoDB" id="1118972at2"/>
<dbReference type="STRING" id="1198245.SAMN05444858_103336"/>
<evidence type="ECO:0000313" key="2">
    <source>
        <dbReference type="EMBL" id="SIQ64043.1"/>
    </source>
</evidence>
<name>A0A1N6UEN7_9ACTN</name>
<feature type="transmembrane region" description="Helical" evidence="1">
    <location>
        <begin position="91"/>
        <end position="111"/>
    </location>
</feature>
<keyword evidence="3" id="KW-1185">Reference proteome</keyword>
<gene>
    <name evidence="2" type="ORF">SAMN05444858_103336</name>
</gene>
<keyword evidence="1" id="KW-1133">Transmembrane helix</keyword>
<sequence length="191" mass="20613">MGTRRASADDLASLGFSVVRYGLATNILWIGALKFKQYEVQNDEPLVTSSPLFSRLRQKLGAQKLNRLIGITEITVGSLIAAKPFAPRASAIGSLGAVGMFLTTLSFLVTTPEARQEGQGKFSLSQLGQFLLKDTVLLGATLLTAAESLGAARPADRPRTLSLRQWGGGKAAEPRRWSVWNVVRRCPTSAR</sequence>
<dbReference type="RefSeq" id="WP_076468934.1">
    <property type="nucleotide sequence ID" value="NZ_FTNF01000003.1"/>
</dbReference>
<evidence type="ECO:0000313" key="3">
    <source>
        <dbReference type="Proteomes" id="UP000186004"/>
    </source>
</evidence>
<keyword evidence="1" id="KW-0812">Transmembrane</keyword>
<evidence type="ECO:0000256" key="1">
    <source>
        <dbReference type="SAM" id="Phobius"/>
    </source>
</evidence>
<organism evidence="2 3">
    <name type="scientific">Micromonospora avicenniae</name>
    <dbReference type="NCBI Taxonomy" id="1198245"/>
    <lineage>
        <taxon>Bacteria</taxon>
        <taxon>Bacillati</taxon>
        <taxon>Actinomycetota</taxon>
        <taxon>Actinomycetes</taxon>
        <taxon>Micromonosporales</taxon>
        <taxon>Micromonosporaceae</taxon>
        <taxon>Micromonospora</taxon>
    </lineage>
</organism>
<dbReference type="InterPro" id="IPR007339">
    <property type="entry name" value="RclC-like"/>
</dbReference>